<protein>
    <submittedName>
        <fullName evidence="2">Uncharacterized protein</fullName>
    </submittedName>
</protein>
<name>T5K4J2_MICMQ</name>
<reference evidence="2 3" key="1">
    <citation type="journal article" date="2013" name="Genome Announc.">
        <title>Whole-genome sequences of five oyster-associated bacteria show potential for crude oil hydrocarbon degradation.</title>
        <authorList>
            <person name="Chauhan A."/>
            <person name="Green S."/>
            <person name="Pathak A."/>
            <person name="Thomas J."/>
            <person name="Venkatramanan R."/>
        </authorList>
    </citation>
    <scope>NUCLEOTIDE SEQUENCE [LARGE SCALE GENOMIC DNA]</scope>
    <source>
        <strain evidence="2 3">MF109</strain>
    </source>
</reference>
<organism evidence="2 3">
    <name type="scientific">Microbacterium maritypicum MF109</name>
    <dbReference type="NCBI Taxonomy" id="1333857"/>
    <lineage>
        <taxon>Bacteria</taxon>
        <taxon>Bacillati</taxon>
        <taxon>Actinomycetota</taxon>
        <taxon>Actinomycetes</taxon>
        <taxon>Micrococcales</taxon>
        <taxon>Microbacteriaceae</taxon>
        <taxon>Microbacterium</taxon>
    </lineage>
</organism>
<dbReference type="Proteomes" id="UP000016033">
    <property type="component" value="Unassembled WGS sequence"/>
</dbReference>
<accession>T5K4J2</accession>
<dbReference type="RefSeq" id="WP_021200896.1">
    <property type="nucleotide sequence ID" value="NZ_ATAO01000206.1"/>
</dbReference>
<proteinExistence type="predicted"/>
<feature type="region of interest" description="Disordered" evidence="1">
    <location>
        <begin position="1"/>
        <end position="21"/>
    </location>
</feature>
<sequence>MTLFSSRPPFNDDPQPWRAQDFTGRTYDHRVADENGAPASAARLRMGYIHDPRPEYARTQHNPSNPILVQTRSDISLAPGAAHEIIAAQLDLLNAGDDYWNLDVVTGEHIEHARRVLIRLITDDDPDDACRECGEEIDYLDMHAGYGMCGSCVHNAVRSGWDPSEPEAA</sequence>
<comment type="caution">
    <text evidence="2">The sequence shown here is derived from an EMBL/GenBank/DDBJ whole genome shotgun (WGS) entry which is preliminary data.</text>
</comment>
<evidence type="ECO:0000313" key="3">
    <source>
        <dbReference type="Proteomes" id="UP000016033"/>
    </source>
</evidence>
<dbReference type="EMBL" id="ATAO01000206">
    <property type="protein sequence ID" value="EQM74806.1"/>
    <property type="molecule type" value="Genomic_DNA"/>
</dbReference>
<evidence type="ECO:0000313" key="2">
    <source>
        <dbReference type="EMBL" id="EQM74806.1"/>
    </source>
</evidence>
<dbReference type="PATRIC" id="fig|1333857.3.peg.2964"/>
<evidence type="ECO:0000256" key="1">
    <source>
        <dbReference type="SAM" id="MobiDB-lite"/>
    </source>
</evidence>
<gene>
    <name evidence="2" type="ORF">L687_04935</name>
</gene>
<dbReference type="AlphaFoldDB" id="T5K4J2"/>